<feature type="transmembrane region" description="Helical" evidence="8">
    <location>
        <begin position="188"/>
        <end position="210"/>
    </location>
</feature>
<comment type="similarity">
    <text evidence="7">Belongs to the glycosyltransferase 87 family.</text>
</comment>
<dbReference type="GO" id="GO:0005886">
    <property type="term" value="C:plasma membrane"/>
    <property type="evidence" value="ECO:0007669"/>
    <property type="project" value="UniProtKB-SubCell"/>
</dbReference>
<accession>A0A0B7NUT3</accession>
<evidence type="ECO:0000256" key="5">
    <source>
        <dbReference type="ARBA" id="ARBA00022989"/>
    </source>
</evidence>
<dbReference type="Pfam" id="PF09594">
    <property type="entry name" value="GT87"/>
    <property type="match status" value="1"/>
</dbReference>
<dbReference type="GO" id="GO:0016758">
    <property type="term" value="F:hexosyltransferase activity"/>
    <property type="evidence" value="ECO:0007669"/>
    <property type="project" value="InterPro"/>
</dbReference>
<dbReference type="AlphaFoldDB" id="A0A0B7NUT3"/>
<keyword evidence="4 8" id="KW-0812">Transmembrane</keyword>
<keyword evidence="3" id="KW-0808">Transferase</keyword>
<organism evidence="9">
    <name type="scientific">Propionibacterium freudenreichii subsp. freudenreichii</name>
    <dbReference type="NCBI Taxonomy" id="66712"/>
    <lineage>
        <taxon>Bacteria</taxon>
        <taxon>Bacillati</taxon>
        <taxon>Actinomycetota</taxon>
        <taxon>Actinomycetes</taxon>
        <taxon>Propionibacteriales</taxon>
        <taxon>Propionibacteriaceae</taxon>
        <taxon>Propionibacterium</taxon>
    </lineage>
</organism>
<dbReference type="EMBL" id="LM676441">
    <property type="protein sequence ID" value="CEP27670.1"/>
    <property type="molecule type" value="Genomic_DNA"/>
</dbReference>
<feature type="transmembrane region" description="Helical" evidence="8">
    <location>
        <begin position="370"/>
        <end position="392"/>
    </location>
</feature>
<evidence type="ECO:0000256" key="8">
    <source>
        <dbReference type="SAM" id="Phobius"/>
    </source>
</evidence>
<proteinExistence type="inferred from homology"/>
<protein>
    <submittedName>
        <fullName evidence="9">Hypothetical membrane protein</fullName>
    </submittedName>
</protein>
<feature type="transmembrane region" description="Helical" evidence="8">
    <location>
        <begin position="109"/>
        <end position="128"/>
    </location>
</feature>
<keyword evidence="6 8" id="KW-0472">Membrane</keyword>
<feature type="transmembrane region" description="Helical" evidence="8">
    <location>
        <begin position="27"/>
        <end position="50"/>
    </location>
</feature>
<reference evidence="9" key="1">
    <citation type="submission" date="2014-08" db="EMBL/GenBank/DDBJ databases">
        <authorList>
            <person name="Falentin Helene"/>
        </authorList>
    </citation>
    <scope>NUCLEOTIDE SEQUENCE</scope>
</reference>
<keyword evidence="5 8" id="KW-1133">Transmembrane helix</keyword>
<name>A0A0B7NUT3_PROFF</name>
<evidence type="ECO:0000313" key="9">
    <source>
        <dbReference type="EMBL" id="CEP27670.1"/>
    </source>
</evidence>
<evidence type="ECO:0000256" key="4">
    <source>
        <dbReference type="ARBA" id="ARBA00022692"/>
    </source>
</evidence>
<feature type="transmembrane region" description="Helical" evidence="8">
    <location>
        <begin position="222"/>
        <end position="242"/>
    </location>
</feature>
<feature type="transmembrane region" description="Helical" evidence="8">
    <location>
        <begin position="300"/>
        <end position="319"/>
    </location>
</feature>
<comment type="subcellular location">
    <subcellularLocation>
        <location evidence="1">Cell membrane</location>
        <topology evidence="1">Multi-pass membrane protein</topology>
    </subcellularLocation>
</comment>
<evidence type="ECO:0000256" key="1">
    <source>
        <dbReference type="ARBA" id="ARBA00004651"/>
    </source>
</evidence>
<dbReference type="InterPro" id="IPR018584">
    <property type="entry name" value="GT87"/>
</dbReference>
<keyword evidence="2" id="KW-1003">Cell membrane</keyword>
<gene>
    <name evidence="9" type="ORF">PFCIRM138_04900</name>
</gene>
<feature type="transmembrane region" description="Helical" evidence="8">
    <location>
        <begin position="273"/>
        <end position="293"/>
    </location>
</feature>
<evidence type="ECO:0000256" key="7">
    <source>
        <dbReference type="ARBA" id="ARBA00024033"/>
    </source>
</evidence>
<evidence type="ECO:0000256" key="2">
    <source>
        <dbReference type="ARBA" id="ARBA00022475"/>
    </source>
</evidence>
<evidence type="ECO:0000256" key="6">
    <source>
        <dbReference type="ARBA" id="ARBA00023136"/>
    </source>
</evidence>
<sequence length="400" mass="41168">MALSGRSSAAPAGAPASRRWLRGLRAVVWWGAAAGPALAVSLLLTGLHAGPARGTWAPVMPYARAIWFGEHRLVALDSVYRITEAGAPGTFPLSVTGLVLGAPITVGSWFFWQLAFLAAGAMALCWIVRRCWPRAGGPAVAAGAAALALGCAPVRSGMQLGTIDLVLLALMVAGLWPRRPSTPVPGLALGLAAAVGIGPITAALAAVAGGPGTSSAPMRRRGLITLAVVVLLSGCAFLVAPWNGTDFWVMLFGGRLGGWPVIDPSLGARAGGAGWVIGAALLLLALGVAAWAWRHERFSLGVVAVCLALSIGMPGHWALAGLPALLAGLVALSSPRLPWRVATLAWAAWTCLLPIDLVQDKLAWITTMWGWGSAVGAGILVLLMTIECGGMLRMARPRVS</sequence>
<evidence type="ECO:0000256" key="3">
    <source>
        <dbReference type="ARBA" id="ARBA00022679"/>
    </source>
</evidence>